<feature type="domain" description="4Fe-4S ferredoxin-type" evidence="6">
    <location>
        <begin position="69"/>
        <end position="98"/>
    </location>
</feature>
<keyword evidence="2" id="KW-0479">Metal-binding</keyword>
<dbReference type="InterPro" id="IPR050572">
    <property type="entry name" value="Fe-S_Ferredoxin"/>
</dbReference>
<evidence type="ECO:0000256" key="1">
    <source>
        <dbReference type="ARBA" id="ARBA00022485"/>
    </source>
</evidence>
<dbReference type="PROSITE" id="PS51379">
    <property type="entry name" value="4FE4S_FER_2"/>
    <property type="match status" value="2"/>
</dbReference>
<name>A0A1M5HZZ0_9BACT</name>
<keyword evidence="1" id="KW-0004">4Fe-4S</keyword>
<feature type="region of interest" description="Disordered" evidence="5">
    <location>
        <begin position="1"/>
        <end position="24"/>
    </location>
</feature>
<dbReference type="OrthoDB" id="9807879at2"/>
<dbReference type="InterPro" id="IPR017896">
    <property type="entry name" value="4Fe4S_Fe-S-bd"/>
</dbReference>
<dbReference type="PROSITE" id="PS00198">
    <property type="entry name" value="4FE4S_FER_1"/>
    <property type="match status" value="2"/>
</dbReference>
<dbReference type="Proteomes" id="UP000184076">
    <property type="component" value="Unassembled WGS sequence"/>
</dbReference>
<gene>
    <name evidence="7" type="ORF">SAMN02745206_03478</name>
</gene>
<protein>
    <submittedName>
        <fullName evidence="7">4Fe-4S dicluster domain-containing protein</fullName>
    </submittedName>
</protein>
<evidence type="ECO:0000256" key="5">
    <source>
        <dbReference type="SAM" id="MobiDB-lite"/>
    </source>
</evidence>
<dbReference type="PANTHER" id="PTHR43687:SF1">
    <property type="entry name" value="FERREDOXIN III"/>
    <property type="match status" value="1"/>
</dbReference>
<dbReference type="SUPFAM" id="SSF54862">
    <property type="entry name" value="4Fe-4S ferredoxins"/>
    <property type="match status" value="1"/>
</dbReference>
<dbReference type="EMBL" id="FQVB01000050">
    <property type="protein sequence ID" value="SHG21626.1"/>
    <property type="molecule type" value="Genomic_DNA"/>
</dbReference>
<sequence>MGPAEIPDFADNHGAEAGLPPKSVPWIHDVSRDRAIQTPPRVAVVDTEQCAGCGLCSDVCPVDAVTINHEAHVDPDRCIGCGTCSRECPRGAIALRSVAPRRS</sequence>
<dbReference type="PANTHER" id="PTHR43687">
    <property type="entry name" value="ADENYLYLSULFATE REDUCTASE, BETA SUBUNIT"/>
    <property type="match status" value="1"/>
</dbReference>
<dbReference type="AlphaFoldDB" id="A0A1M5HZZ0"/>
<organism evidence="7 8">
    <name type="scientific">Desulfacinum infernum DSM 9756</name>
    <dbReference type="NCBI Taxonomy" id="1121391"/>
    <lineage>
        <taxon>Bacteria</taxon>
        <taxon>Pseudomonadati</taxon>
        <taxon>Thermodesulfobacteriota</taxon>
        <taxon>Syntrophobacteria</taxon>
        <taxon>Syntrophobacterales</taxon>
        <taxon>Syntrophobacteraceae</taxon>
        <taxon>Desulfacinum</taxon>
    </lineage>
</organism>
<evidence type="ECO:0000313" key="7">
    <source>
        <dbReference type="EMBL" id="SHG21626.1"/>
    </source>
</evidence>
<evidence type="ECO:0000256" key="4">
    <source>
        <dbReference type="ARBA" id="ARBA00023014"/>
    </source>
</evidence>
<dbReference type="InterPro" id="IPR017900">
    <property type="entry name" value="4Fe4S_Fe_S_CS"/>
</dbReference>
<evidence type="ECO:0000256" key="3">
    <source>
        <dbReference type="ARBA" id="ARBA00023004"/>
    </source>
</evidence>
<evidence type="ECO:0000256" key="2">
    <source>
        <dbReference type="ARBA" id="ARBA00022723"/>
    </source>
</evidence>
<evidence type="ECO:0000313" key="8">
    <source>
        <dbReference type="Proteomes" id="UP000184076"/>
    </source>
</evidence>
<proteinExistence type="predicted"/>
<feature type="domain" description="4Fe-4S ferredoxin-type" evidence="6">
    <location>
        <begin position="41"/>
        <end position="68"/>
    </location>
</feature>
<reference evidence="8" key="1">
    <citation type="submission" date="2016-11" db="EMBL/GenBank/DDBJ databases">
        <authorList>
            <person name="Varghese N."/>
            <person name="Submissions S."/>
        </authorList>
    </citation>
    <scope>NUCLEOTIDE SEQUENCE [LARGE SCALE GENOMIC DNA]</scope>
    <source>
        <strain evidence="8">DSM 9756</strain>
    </source>
</reference>
<dbReference type="GO" id="GO:0051539">
    <property type="term" value="F:4 iron, 4 sulfur cluster binding"/>
    <property type="evidence" value="ECO:0007669"/>
    <property type="project" value="UniProtKB-KW"/>
</dbReference>
<dbReference type="STRING" id="1121391.SAMN02745206_03478"/>
<keyword evidence="8" id="KW-1185">Reference proteome</keyword>
<dbReference type="GO" id="GO:0046872">
    <property type="term" value="F:metal ion binding"/>
    <property type="evidence" value="ECO:0007669"/>
    <property type="project" value="UniProtKB-KW"/>
</dbReference>
<keyword evidence="4" id="KW-0411">Iron-sulfur</keyword>
<accession>A0A1M5HZZ0</accession>
<keyword evidence="3" id="KW-0408">Iron</keyword>
<dbReference type="Gene3D" id="3.30.70.20">
    <property type="match status" value="2"/>
</dbReference>
<evidence type="ECO:0000259" key="6">
    <source>
        <dbReference type="PROSITE" id="PS51379"/>
    </source>
</evidence>
<dbReference type="Pfam" id="PF00037">
    <property type="entry name" value="Fer4"/>
    <property type="match status" value="2"/>
</dbReference>